<gene>
    <name evidence="2" type="ORF">EDC52_105108</name>
</gene>
<keyword evidence="3" id="KW-1185">Reference proteome</keyword>
<dbReference type="EMBL" id="SMCR01000005">
    <property type="protein sequence ID" value="TCV95506.1"/>
    <property type="molecule type" value="Genomic_DNA"/>
</dbReference>
<evidence type="ECO:0000313" key="2">
    <source>
        <dbReference type="EMBL" id="TCV95506.1"/>
    </source>
</evidence>
<comment type="caution">
    <text evidence="2">The sequence shown here is derived from an EMBL/GenBank/DDBJ whole genome shotgun (WGS) entry which is preliminary data.</text>
</comment>
<dbReference type="AlphaFoldDB" id="A0A4R3YSW2"/>
<proteinExistence type="predicted"/>
<protein>
    <submittedName>
        <fullName evidence="2">Uncharacterized protein</fullName>
    </submittedName>
</protein>
<evidence type="ECO:0000313" key="3">
    <source>
        <dbReference type="Proteomes" id="UP000295719"/>
    </source>
</evidence>
<dbReference type="RefSeq" id="WP_131865612.1">
    <property type="nucleotide sequence ID" value="NZ_SMCR01000005.1"/>
</dbReference>
<organism evidence="2 3">
    <name type="scientific">Biostraticola tofi</name>
    <dbReference type="NCBI Taxonomy" id="466109"/>
    <lineage>
        <taxon>Bacteria</taxon>
        <taxon>Pseudomonadati</taxon>
        <taxon>Pseudomonadota</taxon>
        <taxon>Gammaproteobacteria</taxon>
        <taxon>Enterobacterales</taxon>
        <taxon>Bruguierivoracaceae</taxon>
        <taxon>Biostraticola</taxon>
    </lineage>
</organism>
<accession>A0A4R3YSW2</accession>
<reference evidence="2 3" key="1">
    <citation type="submission" date="2019-03" db="EMBL/GenBank/DDBJ databases">
        <title>Genomic Encyclopedia of Type Strains, Phase IV (KMG-IV): sequencing the most valuable type-strain genomes for metagenomic binning, comparative biology and taxonomic classification.</title>
        <authorList>
            <person name="Goeker M."/>
        </authorList>
    </citation>
    <scope>NUCLEOTIDE SEQUENCE [LARGE SCALE GENOMIC DNA]</scope>
    <source>
        <strain evidence="2 3">DSM 19580</strain>
    </source>
</reference>
<feature type="region of interest" description="Disordered" evidence="1">
    <location>
        <begin position="1"/>
        <end position="24"/>
    </location>
</feature>
<evidence type="ECO:0000256" key="1">
    <source>
        <dbReference type="SAM" id="MobiDB-lite"/>
    </source>
</evidence>
<feature type="compositionally biased region" description="Polar residues" evidence="1">
    <location>
        <begin position="1"/>
        <end position="12"/>
    </location>
</feature>
<sequence>MTVISRNSSTDAGLNRPAPPPCSPKPLFINQVKSVHSANINLPAGTGEHTKRVNENNLLGSASVQRRIAWVTSDQLAASLKQALNVRAAGVKLASASKAAAEPSSVLLAGEKVDNYVSKNNIQAQRTLLLTSLDIADNSTDMSQLSRFLNLGQDAGKVEAKSCKQPGLFARIGRVLAKVTAWLFCRPTHAHG</sequence>
<dbReference type="Proteomes" id="UP000295719">
    <property type="component" value="Unassembled WGS sequence"/>
</dbReference>
<name>A0A4R3YSW2_9GAMM</name>